<dbReference type="Proteomes" id="UP000015102">
    <property type="component" value="Unassembled WGS sequence"/>
</dbReference>
<dbReference type="HOGENOM" id="CLU_2707613_0_0_1"/>
<proteinExistence type="predicted"/>
<dbReference type="AlphaFoldDB" id="T1GJL6"/>
<evidence type="ECO:0000313" key="1">
    <source>
        <dbReference type="EnsemblMetazoa" id="MESCA003666-PA"/>
    </source>
</evidence>
<reference evidence="2" key="1">
    <citation type="submission" date="2013-02" db="EMBL/GenBank/DDBJ databases">
        <authorList>
            <person name="Hughes D."/>
        </authorList>
    </citation>
    <scope>NUCLEOTIDE SEQUENCE</scope>
    <source>
        <strain>Durham</strain>
        <strain evidence="2">NC isolate 2 -- Noor lab</strain>
    </source>
</reference>
<protein>
    <submittedName>
        <fullName evidence="1">Uncharacterized protein</fullName>
    </submittedName>
</protein>
<accession>T1GJL6</accession>
<keyword evidence="2" id="KW-1185">Reference proteome</keyword>
<name>T1GJL6_MEGSC</name>
<evidence type="ECO:0000313" key="2">
    <source>
        <dbReference type="Proteomes" id="UP000015102"/>
    </source>
</evidence>
<reference evidence="1" key="2">
    <citation type="submission" date="2015-06" db="UniProtKB">
        <authorList>
            <consortium name="EnsemblMetazoa"/>
        </authorList>
    </citation>
    <scope>IDENTIFICATION</scope>
</reference>
<dbReference type="EnsemblMetazoa" id="MESCA003666-RA">
    <property type="protein sequence ID" value="MESCA003666-PA"/>
    <property type="gene ID" value="MESCA003666"/>
</dbReference>
<organism evidence="1 2">
    <name type="scientific">Megaselia scalaris</name>
    <name type="common">Humpbacked fly</name>
    <name type="synonym">Phora scalaris</name>
    <dbReference type="NCBI Taxonomy" id="36166"/>
    <lineage>
        <taxon>Eukaryota</taxon>
        <taxon>Metazoa</taxon>
        <taxon>Ecdysozoa</taxon>
        <taxon>Arthropoda</taxon>
        <taxon>Hexapoda</taxon>
        <taxon>Insecta</taxon>
        <taxon>Pterygota</taxon>
        <taxon>Neoptera</taxon>
        <taxon>Endopterygota</taxon>
        <taxon>Diptera</taxon>
        <taxon>Brachycera</taxon>
        <taxon>Muscomorpha</taxon>
        <taxon>Platypezoidea</taxon>
        <taxon>Phoridae</taxon>
        <taxon>Megaseliini</taxon>
        <taxon>Megaselia</taxon>
    </lineage>
</organism>
<dbReference type="EMBL" id="CAQQ02075564">
    <property type="status" value="NOT_ANNOTATED_CDS"/>
    <property type="molecule type" value="Genomic_DNA"/>
</dbReference>
<sequence length="73" mass="8206">MKVVLFALSERLHSFHDGNGMSLIEFVASPNMVINTSSTTSTSKKKHDIHQTELPKTELSMFYSTVTPPMFCK</sequence>